<reference evidence="2" key="1">
    <citation type="journal article" date="2015" name="PLoS Genet.">
        <title>Genome Sequence and Transcriptome Analyses of Chrysochromulina tobin: Metabolic Tools for Enhanced Algal Fitness in the Prominent Order Prymnesiales (Haptophyceae).</title>
        <authorList>
            <person name="Hovde B.T."/>
            <person name="Deodato C.R."/>
            <person name="Hunsperger H.M."/>
            <person name="Ryken S.A."/>
            <person name="Yost W."/>
            <person name="Jha R.K."/>
            <person name="Patterson J."/>
            <person name="Monnat R.J. Jr."/>
            <person name="Barlow S.B."/>
            <person name="Starkenburg S.R."/>
            <person name="Cattolico R.A."/>
        </authorList>
    </citation>
    <scope>NUCLEOTIDE SEQUENCE</scope>
    <source>
        <strain evidence="2">CCMP291</strain>
    </source>
</reference>
<dbReference type="AlphaFoldDB" id="A0A0M0JT14"/>
<protein>
    <submittedName>
        <fullName evidence="1">Uncharacterized protein</fullName>
    </submittedName>
</protein>
<dbReference type="Gene3D" id="3.40.50.1000">
    <property type="entry name" value="HAD superfamily/HAD-like"/>
    <property type="match status" value="1"/>
</dbReference>
<dbReference type="EMBL" id="JWZX01002356">
    <property type="protein sequence ID" value="KOO29791.1"/>
    <property type="molecule type" value="Genomic_DNA"/>
</dbReference>
<keyword evidence="2" id="KW-1185">Reference proteome</keyword>
<dbReference type="SFLD" id="SFLDS00003">
    <property type="entry name" value="Haloacid_Dehalogenase"/>
    <property type="match status" value="1"/>
</dbReference>
<dbReference type="Proteomes" id="UP000037460">
    <property type="component" value="Unassembled WGS sequence"/>
</dbReference>
<dbReference type="PANTHER" id="PTHR42896">
    <property type="entry name" value="XYLULOSE-1,5-BISPHOSPHATE (XUBP) PHOSPHATASE"/>
    <property type="match status" value="1"/>
</dbReference>
<dbReference type="InterPro" id="IPR006439">
    <property type="entry name" value="HAD-SF_hydro_IA"/>
</dbReference>
<dbReference type="InterPro" id="IPR023214">
    <property type="entry name" value="HAD_sf"/>
</dbReference>
<dbReference type="GO" id="GO:0016787">
    <property type="term" value="F:hydrolase activity"/>
    <property type="evidence" value="ECO:0007669"/>
    <property type="project" value="InterPro"/>
</dbReference>
<evidence type="ECO:0000313" key="1">
    <source>
        <dbReference type="EMBL" id="KOO29791.1"/>
    </source>
</evidence>
<sequence length="285" mass="30621">MCASPGFKAALLFDCDGVLVETEELHRRAYNQAFDEFGLQIDGKPVVWSKEYYAHLANTIGGGKPKMRYHFTGLGAPESTVKHPDTVASWPAVTKRQGEKAVPKDEAAGMLLIDELQDFKTECYKKLVTTAPPRPGILELMDAAIAMPGLAVGICSASTRGGFEKVVNSVVGRERLAKLDVIIAGDDVSKKKPHPEIYNLASSRLGVPKEACIVVEDSIVGLRAAKAAGMRCVITYTEETAGNDFYAEGADAALLDLSSGVGIDALFSPDVKLRPVLLESVRDKP</sequence>
<evidence type="ECO:0000313" key="2">
    <source>
        <dbReference type="Proteomes" id="UP000037460"/>
    </source>
</evidence>
<dbReference type="SUPFAM" id="SSF56784">
    <property type="entry name" value="HAD-like"/>
    <property type="match status" value="1"/>
</dbReference>
<dbReference type="InterPro" id="IPR023198">
    <property type="entry name" value="PGP-like_dom2"/>
</dbReference>
<dbReference type="InterPro" id="IPR036412">
    <property type="entry name" value="HAD-like_sf"/>
</dbReference>
<comment type="caution">
    <text evidence="1">The sequence shown here is derived from an EMBL/GenBank/DDBJ whole genome shotgun (WGS) entry which is preliminary data.</text>
</comment>
<proteinExistence type="predicted"/>
<dbReference type="Gene3D" id="1.10.150.240">
    <property type="entry name" value="Putative phosphatase, domain 2"/>
    <property type="match status" value="1"/>
</dbReference>
<accession>A0A0M0JT14</accession>
<gene>
    <name evidence="1" type="ORF">Ctob_013101</name>
</gene>
<dbReference type="Pfam" id="PF00702">
    <property type="entry name" value="Hydrolase"/>
    <property type="match status" value="1"/>
</dbReference>
<dbReference type="PANTHER" id="PTHR42896:SF4">
    <property type="entry name" value="OS08G0485900 PROTEIN"/>
    <property type="match status" value="1"/>
</dbReference>
<dbReference type="SFLD" id="SFLDG01129">
    <property type="entry name" value="C1.5:_HAD__Beta-PGM__Phosphata"/>
    <property type="match status" value="1"/>
</dbReference>
<organism evidence="1 2">
    <name type="scientific">Chrysochromulina tobinii</name>
    <dbReference type="NCBI Taxonomy" id="1460289"/>
    <lineage>
        <taxon>Eukaryota</taxon>
        <taxon>Haptista</taxon>
        <taxon>Haptophyta</taxon>
        <taxon>Prymnesiophyceae</taxon>
        <taxon>Prymnesiales</taxon>
        <taxon>Chrysochromulinaceae</taxon>
        <taxon>Chrysochromulina</taxon>
    </lineage>
</organism>
<name>A0A0M0JT14_9EUKA</name>
<dbReference type="InterPro" id="IPR044999">
    <property type="entry name" value="CbbY-like"/>
</dbReference>
<dbReference type="OrthoDB" id="40579at2759"/>
<dbReference type="NCBIfam" id="TIGR01509">
    <property type="entry name" value="HAD-SF-IA-v3"/>
    <property type="match status" value="1"/>
</dbReference>